<gene>
    <name evidence="1" type="ORF">RJT34_28493</name>
</gene>
<organism evidence="1 2">
    <name type="scientific">Clitoria ternatea</name>
    <name type="common">Butterfly pea</name>
    <dbReference type="NCBI Taxonomy" id="43366"/>
    <lineage>
        <taxon>Eukaryota</taxon>
        <taxon>Viridiplantae</taxon>
        <taxon>Streptophyta</taxon>
        <taxon>Embryophyta</taxon>
        <taxon>Tracheophyta</taxon>
        <taxon>Spermatophyta</taxon>
        <taxon>Magnoliopsida</taxon>
        <taxon>eudicotyledons</taxon>
        <taxon>Gunneridae</taxon>
        <taxon>Pentapetalae</taxon>
        <taxon>rosids</taxon>
        <taxon>fabids</taxon>
        <taxon>Fabales</taxon>
        <taxon>Fabaceae</taxon>
        <taxon>Papilionoideae</taxon>
        <taxon>50 kb inversion clade</taxon>
        <taxon>NPAAA clade</taxon>
        <taxon>indigoferoid/millettioid clade</taxon>
        <taxon>Phaseoleae</taxon>
        <taxon>Clitoria</taxon>
    </lineage>
</organism>
<evidence type="ECO:0000313" key="1">
    <source>
        <dbReference type="EMBL" id="KAK7272098.1"/>
    </source>
</evidence>
<sequence length="84" mass="9492">MRLLISHTLLIHKILAEHGFVLLQKVFILVSFKLTKRDTSDFSYTLSLFFSWFKVQTGSAGAVGVVTIIKVPSSFLALPLFLFF</sequence>
<dbReference type="EMBL" id="JAYKXN010000007">
    <property type="protein sequence ID" value="KAK7272098.1"/>
    <property type="molecule type" value="Genomic_DNA"/>
</dbReference>
<protein>
    <submittedName>
        <fullName evidence="1">Uncharacterized protein</fullName>
    </submittedName>
</protein>
<evidence type="ECO:0000313" key="2">
    <source>
        <dbReference type="Proteomes" id="UP001359559"/>
    </source>
</evidence>
<name>A0AAN9FE46_CLITE</name>
<proteinExistence type="predicted"/>
<keyword evidence="2" id="KW-1185">Reference proteome</keyword>
<reference evidence="1 2" key="1">
    <citation type="submission" date="2024-01" db="EMBL/GenBank/DDBJ databases">
        <title>The genomes of 5 underutilized Papilionoideae crops provide insights into root nodulation and disease resistance.</title>
        <authorList>
            <person name="Yuan L."/>
        </authorList>
    </citation>
    <scope>NUCLEOTIDE SEQUENCE [LARGE SCALE GENOMIC DNA]</scope>
    <source>
        <strain evidence="1">LY-2023</strain>
        <tissue evidence="1">Leaf</tissue>
    </source>
</reference>
<accession>A0AAN9FE46</accession>
<dbReference type="AlphaFoldDB" id="A0AAN9FE46"/>
<dbReference type="Proteomes" id="UP001359559">
    <property type="component" value="Unassembled WGS sequence"/>
</dbReference>
<comment type="caution">
    <text evidence="1">The sequence shown here is derived from an EMBL/GenBank/DDBJ whole genome shotgun (WGS) entry which is preliminary data.</text>
</comment>